<evidence type="ECO:0000313" key="1">
    <source>
        <dbReference type="EMBL" id="PXW61678.1"/>
    </source>
</evidence>
<sequence>MPCHDPGMDRDPKVAAVQHRLALAVCESRRSLAVDSYEAVRAGFGVKGGAL</sequence>
<dbReference type="EMBL" id="QJJK01000003">
    <property type="protein sequence ID" value="PXW61678.1"/>
    <property type="molecule type" value="Genomic_DNA"/>
</dbReference>
<proteinExistence type="predicted"/>
<name>A0A2V3UC27_9HYPH</name>
<gene>
    <name evidence="1" type="ORF">C7450_103195</name>
</gene>
<dbReference type="Proteomes" id="UP000248021">
    <property type="component" value="Unassembled WGS sequence"/>
</dbReference>
<dbReference type="AlphaFoldDB" id="A0A2V3UC27"/>
<comment type="caution">
    <text evidence="1">The sequence shown here is derived from an EMBL/GenBank/DDBJ whole genome shotgun (WGS) entry which is preliminary data.</text>
</comment>
<keyword evidence="2" id="KW-1185">Reference proteome</keyword>
<reference evidence="1 2" key="1">
    <citation type="submission" date="2018-05" db="EMBL/GenBank/DDBJ databases">
        <title>Genomic Encyclopedia of Type Strains, Phase IV (KMG-IV): sequencing the most valuable type-strain genomes for metagenomic binning, comparative biology and taxonomic classification.</title>
        <authorList>
            <person name="Goeker M."/>
        </authorList>
    </citation>
    <scope>NUCLEOTIDE SEQUENCE [LARGE SCALE GENOMIC DNA]</scope>
    <source>
        <strain evidence="1 2">DSM 6462</strain>
    </source>
</reference>
<evidence type="ECO:0000313" key="2">
    <source>
        <dbReference type="Proteomes" id="UP000248021"/>
    </source>
</evidence>
<organism evidence="1 2">
    <name type="scientific">Chelatococcus asaccharovorans</name>
    <dbReference type="NCBI Taxonomy" id="28210"/>
    <lineage>
        <taxon>Bacteria</taxon>
        <taxon>Pseudomonadati</taxon>
        <taxon>Pseudomonadota</taxon>
        <taxon>Alphaproteobacteria</taxon>
        <taxon>Hyphomicrobiales</taxon>
        <taxon>Chelatococcaceae</taxon>
        <taxon>Chelatococcus</taxon>
    </lineage>
</organism>
<protein>
    <submittedName>
        <fullName evidence="1">Uncharacterized protein</fullName>
    </submittedName>
</protein>
<accession>A0A2V3UC27</accession>